<evidence type="ECO:0000256" key="1">
    <source>
        <dbReference type="SAM" id="Coils"/>
    </source>
</evidence>
<sequence length="383" mass="43741">MSGPSHRKLIELQSKLRFINNQKIEIERRREQLRKDALALFAEYKPVESDLLAEADRFAKEWGLKFGDALCAALPRELRDIVYECLLQPTTHTIETYYEDEDDPWGGWGLISSWTDKPDPLTYHNRTATIAKQYMHLVDPEYYGVEASGEIMQMFYEKNTFGVSIGDLGMLLTYDVFQRGYMPCDYVRKLKVHITDFGLVDGWSGGDDRIFDQELYTASSPGSSSTAISADPWPLETSNAAQIDLLSLISNRQACEITLVVRTGTTYVLHPLLVNVGSIVYKLRGEGFTVRVEQQNKKKKKKKRPSSSDTTYAFPGKDWTHLFNVSKEEWDERARNKTLYNELVPYAFDNTDAWDWGNFAGGWGNTWGDSWGSWSFDAPGPNQ</sequence>
<name>A0A9P4V3Y8_9PLEO</name>
<protein>
    <submittedName>
        <fullName evidence="2">Uncharacterized protein</fullName>
    </submittedName>
</protein>
<comment type="caution">
    <text evidence="2">The sequence shown here is derived from an EMBL/GenBank/DDBJ whole genome shotgun (WGS) entry which is preliminary data.</text>
</comment>
<dbReference type="Proteomes" id="UP000799444">
    <property type="component" value="Unassembled WGS sequence"/>
</dbReference>
<evidence type="ECO:0000313" key="2">
    <source>
        <dbReference type="EMBL" id="KAF2735841.1"/>
    </source>
</evidence>
<proteinExistence type="predicted"/>
<dbReference type="EMBL" id="ML996131">
    <property type="protein sequence ID" value="KAF2735841.1"/>
    <property type="molecule type" value="Genomic_DNA"/>
</dbReference>
<keyword evidence="1" id="KW-0175">Coiled coil</keyword>
<gene>
    <name evidence="2" type="ORF">EJ04DRAFT_575820</name>
</gene>
<dbReference type="AlphaFoldDB" id="A0A9P4V3Y8"/>
<organism evidence="2 3">
    <name type="scientific">Polyplosphaeria fusca</name>
    <dbReference type="NCBI Taxonomy" id="682080"/>
    <lineage>
        <taxon>Eukaryota</taxon>
        <taxon>Fungi</taxon>
        <taxon>Dikarya</taxon>
        <taxon>Ascomycota</taxon>
        <taxon>Pezizomycotina</taxon>
        <taxon>Dothideomycetes</taxon>
        <taxon>Pleosporomycetidae</taxon>
        <taxon>Pleosporales</taxon>
        <taxon>Tetraplosphaeriaceae</taxon>
        <taxon>Polyplosphaeria</taxon>
    </lineage>
</organism>
<keyword evidence="3" id="KW-1185">Reference proteome</keyword>
<accession>A0A9P4V3Y8</accession>
<dbReference type="OrthoDB" id="3795413at2759"/>
<reference evidence="2" key="1">
    <citation type="journal article" date="2020" name="Stud. Mycol.">
        <title>101 Dothideomycetes genomes: a test case for predicting lifestyles and emergence of pathogens.</title>
        <authorList>
            <person name="Haridas S."/>
            <person name="Albert R."/>
            <person name="Binder M."/>
            <person name="Bloem J."/>
            <person name="Labutti K."/>
            <person name="Salamov A."/>
            <person name="Andreopoulos B."/>
            <person name="Baker S."/>
            <person name="Barry K."/>
            <person name="Bills G."/>
            <person name="Bluhm B."/>
            <person name="Cannon C."/>
            <person name="Castanera R."/>
            <person name="Culley D."/>
            <person name="Daum C."/>
            <person name="Ezra D."/>
            <person name="Gonzalez J."/>
            <person name="Henrissat B."/>
            <person name="Kuo A."/>
            <person name="Liang C."/>
            <person name="Lipzen A."/>
            <person name="Lutzoni F."/>
            <person name="Magnuson J."/>
            <person name="Mondo S."/>
            <person name="Nolan M."/>
            <person name="Ohm R."/>
            <person name="Pangilinan J."/>
            <person name="Park H.-J."/>
            <person name="Ramirez L."/>
            <person name="Alfaro M."/>
            <person name="Sun H."/>
            <person name="Tritt A."/>
            <person name="Yoshinaga Y."/>
            <person name="Zwiers L.-H."/>
            <person name="Turgeon B."/>
            <person name="Goodwin S."/>
            <person name="Spatafora J."/>
            <person name="Crous P."/>
            <person name="Grigoriev I."/>
        </authorList>
    </citation>
    <scope>NUCLEOTIDE SEQUENCE</scope>
    <source>
        <strain evidence="2">CBS 125425</strain>
    </source>
</reference>
<feature type="coiled-coil region" evidence="1">
    <location>
        <begin position="9"/>
        <end position="36"/>
    </location>
</feature>
<evidence type="ECO:0000313" key="3">
    <source>
        <dbReference type="Proteomes" id="UP000799444"/>
    </source>
</evidence>